<feature type="domain" description="Imelysin-like" evidence="4">
    <location>
        <begin position="33"/>
        <end position="313"/>
    </location>
</feature>
<dbReference type="eggNOG" id="COG3489">
    <property type="taxonomic scope" value="Bacteria"/>
</dbReference>
<evidence type="ECO:0000313" key="5">
    <source>
        <dbReference type="EMBL" id="EBA09423.1"/>
    </source>
</evidence>
<dbReference type="RefSeq" id="WP_005857109.1">
    <property type="nucleotide sequence ID" value="NZ_AAYA01000003.1"/>
</dbReference>
<dbReference type="AlphaFoldDB" id="A3K0V8"/>
<protein>
    <recommendedName>
        <fullName evidence="4">Imelysin-like domain-containing protein</fullName>
    </recommendedName>
</protein>
<evidence type="ECO:0000313" key="6">
    <source>
        <dbReference type="Proteomes" id="UP000005713"/>
    </source>
</evidence>
<dbReference type="CDD" id="cd14659">
    <property type="entry name" value="Imelysin-like_IPPA"/>
    <property type="match status" value="1"/>
</dbReference>
<dbReference type="Proteomes" id="UP000005713">
    <property type="component" value="Unassembled WGS sequence"/>
</dbReference>
<evidence type="ECO:0000256" key="2">
    <source>
        <dbReference type="ARBA" id="ARBA00022729"/>
    </source>
</evidence>
<keyword evidence="2 3" id="KW-0732">Signal</keyword>
<organism evidence="5 6">
    <name type="scientific">Sagittula stellata (strain ATCC 700073 / DSM 11524 / E-37)</name>
    <dbReference type="NCBI Taxonomy" id="388399"/>
    <lineage>
        <taxon>Bacteria</taxon>
        <taxon>Pseudomonadati</taxon>
        <taxon>Pseudomonadota</taxon>
        <taxon>Alphaproteobacteria</taxon>
        <taxon>Rhodobacterales</taxon>
        <taxon>Roseobacteraceae</taxon>
        <taxon>Sagittula</taxon>
    </lineage>
</organism>
<comment type="caution">
    <text evidence="5">The sequence shown here is derived from an EMBL/GenBank/DDBJ whole genome shotgun (WGS) entry which is preliminary data.</text>
</comment>
<evidence type="ECO:0000256" key="3">
    <source>
        <dbReference type="SAM" id="SignalP"/>
    </source>
</evidence>
<reference evidence="5 6" key="1">
    <citation type="submission" date="2006-06" db="EMBL/GenBank/DDBJ databases">
        <authorList>
            <person name="Moran M.A."/>
            <person name="Ferriera S."/>
            <person name="Johnson J."/>
            <person name="Kravitz S."/>
            <person name="Beeson K."/>
            <person name="Sutton G."/>
            <person name="Rogers Y.-H."/>
            <person name="Friedman R."/>
            <person name="Frazier M."/>
            <person name="Venter J.C."/>
        </authorList>
    </citation>
    <scope>NUCLEOTIDE SEQUENCE [LARGE SCALE GENOMIC DNA]</scope>
    <source>
        <strain evidence="5 6">E-37</strain>
    </source>
</reference>
<proteinExistence type="predicted"/>
<dbReference type="InterPro" id="IPR038352">
    <property type="entry name" value="Imelysin_sf"/>
</dbReference>
<dbReference type="InterPro" id="IPR034984">
    <property type="entry name" value="Imelysin-like_IPPA"/>
</dbReference>
<feature type="signal peptide" evidence="3">
    <location>
        <begin position="1"/>
        <end position="20"/>
    </location>
</feature>
<gene>
    <name evidence="5" type="ORF">SSE37_24314</name>
</gene>
<accession>A3K0V8</accession>
<dbReference type="Gene3D" id="1.20.1420.20">
    <property type="entry name" value="M75 peptidase, HXXE motif"/>
    <property type="match status" value="1"/>
</dbReference>
<dbReference type="EMBL" id="AAYA01000003">
    <property type="protein sequence ID" value="EBA09423.1"/>
    <property type="molecule type" value="Genomic_DNA"/>
</dbReference>
<dbReference type="GO" id="GO:0030313">
    <property type="term" value="C:cell envelope"/>
    <property type="evidence" value="ECO:0007669"/>
    <property type="project" value="UniProtKB-SubCell"/>
</dbReference>
<dbReference type="OrthoDB" id="5729110at2"/>
<evidence type="ECO:0000256" key="1">
    <source>
        <dbReference type="ARBA" id="ARBA00004196"/>
    </source>
</evidence>
<keyword evidence="6" id="KW-1185">Reference proteome</keyword>
<dbReference type="Pfam" id="PF09375">
    <property type="entry name" value="Peptidase_M75"/>
    <property type="match status" value="1"/>
</dbReference>
<name>A3K0V8_SAGS3</name>
<feature type="chain" id="PRO_5002654263" description="Imelysin-like domain-containing protein" evidence="3">
    <location>
        <begin position="21"/>
        <end position="337"/>
    </location>
</feature>
<comment type="subcellular location">
    <subcellularLocation>
        <location evidence="1">Cell envelope</location>
    </subcellularLocation>
</comment>
<dbReference type="InterPro" id="IPR018976">
    <property type="entry name" value="Imelysin-like"/>
</dbReference>
<sequence>MPCRPALSALLCLCAGAALANPTPSEIVATEVIPGFERLAEKADALETVAQTDCTPDSAALRSAWSEAFDAWVRVSHLRLGPTETGDRAFALAFWPDTRGFTPKTLATLIADEDAAVETADAFTHVSIAARGFYAMEFLLFDPQFTDAGDYGCALVQAVTRDISDISDAILDDWRTDFSDAFTEAEIGPDGRYRTEEEALQALYTTLTSGLQFTSDTRLGRPLGTFERPRPKRAEAYRSERSLRHVRLSLEATEELALALAQDAPEKVRTEISDAYDAAFAEVEAQDSPVFAGVDTPMGRFRVEILQQKIDTIRNVIASELGPELGLSAGFNSQDGD</sequence>
<evidence type="ECO:0000259" key="4">
    <source>
        <dbReference type="Pfam" id="PF09375"/>
    </source>
</evidence>